<keyword evidence="3" id="KW-1003">Cell membrane</keyword>
<keyword evidence="7 11" id="KW-0067">ATP-binding</keyword>
<dbReference type="InterPro" id="IPR003593">
    <property type="entry name" value="AAA+_ATPase"/>
</dbReference>
<keyword evidence="12" id="KW-1185">Reference proteome</keyword>
<comment type="subcellular location">
    <subcellularLocation>
        <location evidence="1">Cell membrane</location>
        <topology evidence="1">Peripheral membrane protein</topology>
    </subcellularLocation>
</comment>
<dbReference type="PROSITE" id="PS50893">
    <property type="entry name" value="ABC_TRANSPORTER_2"/>
    <property type="match status" value="2"/>
</dbReference>
<keyword evidence="9" id="KW-0472">Membrane</keyword>
<proteinExistence type="predicted"/>
<evidence type="ECO:0000256" key="1">
    <source>
        <dbReference type="ARBA" id="ARBA00004202"/>
    </source>
</evidence>
<feature type="domain" description="ABC transporter" evidence="10">
    <location>
        <begin position="26"/>
        <end position="262"/>
    </location>
</feature>
<evidence type="ECO:0000256" key="8">
    <source>
        <dbReference type="ARBA" id="ARBA00022967"/>
    </source>
</evidence>
<evidence type="ECO:0000256" key="7">
    <source>
        <dbReference type="ARBA" id="ARBA00022840"/>
    </source>
</evidence>
<dbReference type="EMBL" id="VIGC01000006">
    <property type="protein sequence ID" value="TQE96872.1"/>
    <property type="molecule type" value="Genomic_DNA"/>
</dbReference>
<feature type="domain" description="ABC transporter" evidence="10">
    <location>
        <begin position="278"/>
        <end position="520"/>
    </location>
</feature>
<dbReference type="PANTHER" id="PTHR43790">
    <property type="entry name" value="CARBOHYDRATE TRANSPORT ATP-BINDING PROTEIN MG119-RELATED"/>
    <property type="match status" value="1"/>
</dbReference>
<dbReference type="Proteomes" id="UP000317371">
    <property type="component" value="Unassembled WGS sequence"/>
</dbReference>
<accession>A0A540VJH4</accession>
<dbReference type="Gene3D" id="3.40.50.300">
    <property type="entry name" value="P-loop containing nucleotide triphosphate hydrolases"/>
    <property type="match status" value="2"/>
</dbReference>
<dbReference type="InterPro" id="IPR003439">
    <property type="entry name" value="ABC_transporter-like_ATP-bd"/>
</dbReference>
<evidence type="ECO:0000256" key="9">
    <source>
        <dbReference type="ARBA" id="ARBA00023136"/>
    </source>
</evidence>
<dbReference type="GO" id="GO:0005886">
    <property type="term" value="C:plasma membrane"/>
    <property type="evidence" value="ECO:0007669"/>
    <property type="project" value="UniProtKB-SubCell"/>
</dbReference>
<evidence type="ECO:0000313" key="11">
    <source>
        <dbReference type="EMBL" id="TQE96872.1"/>
    </source>
</evidence>
<dbReference type="PROSITE" id="PS00211">
    <property type="entry name" value="ABC_TRANSPORTER_1"/>
    <property type="match status" value="1"/>
</dbReference>
<dbReference type="FunFam" id="3.40.50.300:FF:000127">
    <property type="entry name" value="Ribose import ATP-binding protein RbsA"/>
    <property type="match status" value="1"/>
</dbReference>
<evidence type="ECO:0000256" key="3">
    <source>
        <dbReference type="ARBA" id="ARBA00022475"/>
    </source>
</evidence>
<keyword evidence="2" id="KW-0813">Transport</keyword>
<dbReference type="InterPro" id="IPR050107">
    <property type="entry name" value="ABC_carbohydrate_import_ATPase"/>
</dbReference>
<evidence type="ECO:0000256" key="5">
    <source>
        <dbReference type="ARBA" id="ARBA00022737"/>
    </source>
</evidence>
<evidence type="ECO:0000256" key="2">
    <source>
        <dbReference type="ARBA" id="ARBA00022448"/>
    </source>
</evidence>
<sequence length="541" mass="59600">MTEGIREQVQEAHLPEAQPAQDDVILRAENITKLFPGTVALDKVNFNVYRGKVNVLVGENGAGKSTLMKIIAGVEQATEGRLLLDGREIQINSVADAERHGIGIIHQELSLFPNLSVAENIFMGREIKKNGLLIDEATQRERARRLIEGLQQRIDPDDIVGNLRIGQQQIVEIARALAQERRILIMDEPTSALSTAEVEILFGVINDLKAHGVSIVYISHKMDELLRIGDYVTVLRDGRVRAERPIKEVDMAWIVEQMIGKRAAQFHLHSRQVGDEILRVEDVTLPRVGGGYTLDHVSFSLRRGEILGIYGLMGAGRSELLECLMGLHPEASGRYWLGGQEIKKNTVADRIGLGLILIPEDRQREGLVQTMSVADNMLLASLKRYVSAFFLSRKKEEHAVNTMIRELLLKVADPGQIITSLSGGNQQKVIVAKGLLTTPKVLLLDEPTRGIDVGAKAEMFDIISRLAAQGLGIILVSSELKEILGMSDRILVMSKGRITGEFSRETATEEGLVAASAVGHGMKEKELEARTNGSRQLDSHA</sequence>
<reference evidence="11 12" key="1">
    <citation type="submission" date="2019-06" db="EMBL/GenBank/DDBJ databases">
        <title>Genome sequence of Litorilinea aerophila BAA-2444.</title>
        <authorList>
            <person name="Maclea K.S."/>
            <person name="Maurais E.G."/>
            <person name="Iannazzi L.C."/>
        </authorList>
    </citation>
    <scope>NUCLEOTIDE SEQUENCE [LARGE SCALE GENOMIC DNA]</scope>
    <source>
        <strain evidence="11 12">ATCC BAA-2444</strain>
    </source>
</reference>
<comment type="caution">
    <text evidence="11">The sequence shown here is derived from an EMBL/GenBank/DDBJ whole genome shotgun (WGS) entry which is preliminary data.</text>
</comment>
<gene>
    <name evidence="11" type="ORF">FKZ61_05835</name>
</gene>
<dbReference type="InParanoid" id="A0A540VJH4"/>
<organism evidence="11 12">
    <name type="scientific">Litorilinea aerophila</name>
    <dbReference type="NCBI Taxonomy" id="1204385"/>
    <lineage>
        <taxon>Bacteria</taxon>
        <taxon>Bacillati</taxon>
        <taxon>Chloroflexota</taxon>
        <taxon>Caldilineae</taxon>
        <taxon>Caldilineales</taxon>
        <taxon>Caldilineaceae</taxon>
        <taxon>Litorilinea</taxon>
    </lineage>
</organism>
<dbReference type="SMART" id="SM00382">
    <property type="entry name" value="AAA"/>
    <property type="match status" value="2"/>
</dbReference>
<evidence type="ECO:0000256" key="6">
    <source>
        <dbReference type="ARBA" id="ARBA00022741"/>
    </source>
</evidence>
<dbReference type="OrthoDB" id="9771863at2"/>
<dbReference type="RefSeq" id="WP_141609244.1">
    <property type="nucleotide sequence ID" value="NZ_VIGC02000006.1"/>
</dbReference>
<name>A0A540VJH4_9CHLR</name>
<dbReference type="InterPro" id="IPR027417">
    <property type="entry name" value="P-loop_NTPase"/>
</dbReference>
<dbReference type="CDD" id="cd03215">
    <property type="entry name" value="ABC_Carb_Monos_II"/>
    <property type="match status" value="1"/>
</dbReference>
<protein>
    <submittedName>
        <fullName evidence="11">Sugar ABC transporter ATP-binding protein</fullName>
    </submittedName>
</protein>
<keyword evidence="4" id="KW-0762">Sugar transport</keyword>
<dbReference type="GO" id="GO:0005524">
    <property type="term" value="F:ATP binding"/>
    <property type="evidence" value="ECO:0007669"/>
    <property type="project" value="UniProtKB-KW"/>
</dbReference>
<dbReference type="InterPro" id="IPR017871">
    <property type="entry name" value="ABC_transporter-like_CS"/>
</dbReference>
<dbReference type="PANTHER" id="PTHR43790:SF3">
    <property type="entry name" value="D-ALLOSE IMPORT ATP-BINDING PROTEIN ALSA-RELATED"/>
    <property type="match status" value="1"/>
</dbReference>
<dbReference type="GO" id="GO:0016887">
    <property type="term" value="F:ATP hydrolysis activity"/>
    <property type="evidence" value="ECO:0007669"/>
    <property type="project" value="InterPro"/>
</dbReference>
<evidence type="ECO:0000259" key="10">
    <source>
        <dbReference type="PROSITE" id="PS50893"/>
    </source>
</evidence>
<keyword evidence="5" id="KW-0677">Repeat</keyword>
<dbReference type="AlphaFoldDB" id="A0A540VJH4"/>
<evidence type="ECO:0000313" key="12">
    <source>
        <dbReference type="Proteomes" id="UP000317371"/>
    </source>
</evidence>
<evidence type="ECO:0000256" key="4">
    <source>
        <dbReference type="ARBA" id="ARBA00022597"/>
    </source>
</evidence>
<keyword evidence="6" id="KW-0547">Nucleotide-binding</keyword>
<dbReference type="CDD" id="cd03216">
    <property type="entry name" value="ABC_Carb_Monos_I"/>
    <property type="match status" value="1"/>
</dbReference>
<keyword evidence="8" id="KW-1278">Translocase</keyword>
<dbReference type="Pfam" id="PF00005">
    <property type="entry name" value="ABC_tran"/>
    <property type="match status" value="2"/>
</dbReference>
<dbReference type="SUPFAM" id="SSF52540">
    <property type="entry name" value="P-loop containing nucleoside triphosphate hydrolases"/>
    <property type="match status" value="2"/>
</dbReference>